<feature type="region of interest" description="Disordered" evidence="1">
    <location>
        <begin position="1"/>
        <end position="24"/>
    </location>
</feature>
<evidence type="ECO:0008006" key="5">
    <source>
        <dbReference type="Google" id="ProtNLM"/>
    </source>
</evidence>
<feature type="region of interest" description="Disordered" evidence="1">
    <location>
        <begin position="165"/>
        <end position="232"/>
    </location>
</feature>
<accession>A0A6J5GFG2</accession>
<feature type="transmembrane region" description="Helical" evidence="2">
    <location>
        <begin position="49"/>
        <end position="71"/>
    </location>
</feature>
<evidence type="ECO:0000313" key="4">
    <source>
        <dbReference type="Proteomes" id="UP000494252"/>
    </source>
</evidence>
<feature type="transmembrane region" description="Helical" evidence="2">
    <location>
        <begin position="104"/>
        <end position="124"/>
    </location>
</feature>
<feature type="transmembrane region" description="Helical" evidence="2">
    <location>
        <begin position="130"/>
        <end position="151"/>
    </location>
</feature>
<feature type="compositionally biased region" description="Basic and acidic residues" evidence="1">
    <location>
        <begin position="174"/>
        <end position="185"/>
    </location>
</feature>
<dbReference type="Pfam" id="PF09842">
    <property type="entry name" value="DUF2069"/>
    <property type="match status" value="1"/>
</dbReference>
<dbReference type="AlphaFoldDB" id="A0A6J5GFG2"/>
<evidence type="ECO:0000256" key="1">
    <source>
        <dbReference type="SAM" id="MobiDB-lite"/>
    </source>
</evidence>
<reference evidence="3 4" key="1">
    <citation type="submission" date="2020-04" db="EMBL/GenBank/DDBJ databases">
        <authorList>
            <person name="De Canck E."/>
        </authorList>
    </citation>
    <scope>NUCLEOTIDE SEQUENCE [LARGE SCALE GENOMIC DNA]</scope>
    <source>
        <strain evidence="3 4">LMG 27177</strain>
    </source>
</reference>
<dbReference type="Proteomes" id="UP000494252">
    <property type="component" value="Unassembled WGS sequence"/>
</dbReference>
<dbReference type="EMBL" id="CADIKI010000012">
    <property type="protein sequence ID" value="CAB3796775.1"/>
    <property type="molecule type" value="Genomic_DNA"/>
</dbReference>
<feature type="compositionally biased region" description="Low complexity" evidence="1">
    <location>
        <begin position="186"/>
        <end position="223"/>
    </location>
</feature>
<sequence length="232" mass="23825">MSGPKVTSGMKHKPGSKPPGAASATAHITDDAMAASLHPSALPAASKPAAALGAIAALLALIALAVAWEWWLAPLRPGGSALVLKALPLLCALPGVWRRRIYTLQWASMLVLLYFAEGVVRGWSDHGLSARLGCLQAALAVIFFVCALTYVAPFKRAAKRAAKEAGRQAAGDAPENRVSDRDTPEAARQSATSPATSPAATPSAMRPATHAAAPQVTAAAPPEADSHPNPSP</sequence>
<dbReference type="InterPro" id="IPR018643">
    <property type="entry name" value="DUF2069_membrane"/>
</dbReference>
<gene>
    <name evidence="3" type="ORF">LMG27177_04105</name>
</gene>
<protein>
    <recommendedName>
        <fullName evidence="5">DUF2069 domain-containing protein</fullName>
    </recommendedName>
</protein>
<organism evidence="3 4">
    <name type="scientific">Paraburkholderia fynbosensis</name>
    <dbReference type="NCBI Taxonomy" id="1200993"/>
    <lineage>
        <taxon>Bacteria</taxon>
        <taxon>Pseudomonadati</taxon>
        <taxon>Pseudomonadota</taxon>
        <taxon>Betaproteobacteria</taxon>
        <taxon>Burkholderiales</taxon>
        <taxon>Burkholderiaceae</taxon>
        <taxon>Paraburkholderia</taxon>
    </lineage>
</organism>
<proteinExistence type="predicted"/>
<keyword evidence="2" id="KW-0812">Transmembrane</keyword>
<name>A0A6J5GFG2_9BURK</name>
<evidence type="ECO:0000313" key="3">
    <source>
        <dbReference type="EMBL" id="CAB3796775.1"/>
    </source>
</evidence>
<evidence type="ECO:0000256" key="2">
    <source>
        <dbReference type="SAM" id="Phobius"/>
    </source>
</evidence>
<keyword evidence="2" id="KW-1133">Transmembrane helix</keyword>
<keyword evidence="4" id="KW-1185">Reference proteome</keyword>
<keyword evidence="2" id="KW-0472">Membrane</keyword>